<evidence type="ECO:0000313" key="2">
    <source>
        <dbReference type="EMBL" id="SFD14171.1"/>
    </source>
</evidence>
<name>A0A1I1PW77_9BACT</name>
<dbReference type="Pfam" id="PF20600">
    <property type="entry name" value="ExoX-like_C"/>
    <property type="match status" value="1"/>
</dbReference>
<dbReference type="OrthoDB" id="9791657at2"/>
<proteinExistence type="predicted"/>
<dbReference type="Gene3D" id="3.30.420.10">
    <property type="entry name" value="Ribonuclease H-like superfamily/Ribonuclease H"/>
    <property type="match status" value="1"/>
</dbReference>
<dbReference type="SMART" id="SM00479">
    <property type="entry name" value="EXOIII"/>
    <property type="match status" value="1"/>
</dbReference>
<dbReference type="GO" id="GO:0003676">
    <property type="term" value="F:nucleic acid binding"/>
    <property type="evidence" value="ECO:0007669"/>
    <property type="project" value="InterPro"/>
</dbReference>
<gene>
    <name evidence="2" type="ORF">SAMN05216167_103473</name>
</gene>
<dbReference type="PANTHER" id="PTHR30231">
    <property type="entry name" value="DNA POLYMERASE III SUBUNIT EPSILON"/>
    <property type="match status" value="1"/>
</dbReference>
<sequence>MTHQLILKKPLAFFDLETTGINIAKDRIIDICVIKALPGGEVVSKTQRVHPGMPIPLESSMIHGIYDDDVKDAPPFKSVARTLSQFLDGCDLAGFNCNRFDVPLLVEEFLRANVDFDMKNRRLVDAQRIFHLMEPRNLSAAYRFYCNKELIGAHGAEADTIATLEVLDAQVQRYMGMVAKADSGQEVIFDNDIDMLHSLTANKNVDLAGRMIINDKGEEVFNFGKHKGSPVLDVLKKEPSFYDWILKGEFPLDTKRRLTEIRLRMFSNGLTSSSKR</sequence>
<dbReference type="GO" id="GO:0008408">
    <property type="term" value="F:3'-5' exonuclease activity"/>
    <property type="evidence" value="ECO:0007669"/>
    <property type="project" value="TreeGrafter"/>
</dbReference>
<dbReference type="SUPFAM" id="SSF53098">
    <property type="entry name" value="Ribonuclease H-like"/>
    <property type="match status" value="1"/>
</dbReference>
<feature type="domain" description="Exonuclease" evidence="1">
    <location>
        <begin position="10"/>
        <end position="176"/>
    </location>
</feature>
<protein>
    <submittedName>
        <fullName evidence="2">DNA polymerase-3 subunit epsilon</fullName>
    </submittedName>
</protein>
<dbReference type="PANTHER" id="PTHR30231:SF41">
    <property type="entry name" value="DNA POLYMERASE III SUBUNIT EPSILON"/>
    <property type="match status" value="1"/>
</dbReference>
<evidence type="ECO:0000259" key="1">
    <source>
        <dbReference type="SMART" id="SM00479"/>
    </source>
</evidence>
<dbReference type="STRING" id="662367.SAMN05216167_103473"/>
<keyword evidence="3" id="KW-1185">Reference proteome</keyword>
<dbReference type="GO" id="GO:0045004">
    <property type="term" value="P:DNA replication proofreading"/>
    <property type="evidence" value="ECO:0007669"/>
    <property type="project" value="TreeGrafter"/>
</dbReference>
<organism evidence="2 3">
    <name type="scientific">Spirosoma endophyticum</name>
    <dbReference type="NCBI Taxonomy" id="662367"/>
    <lineage>
        <taxon>Bacteria</taxon>
        <taxon>Pseudomonadati</taxon>
        <taxon>Bacteroidota</taxon>
        <taxon>Cytophagia</taxon>
        <taxon>Cytophagales</taxon>
        <taxon>Cytophagaceae</taxon>
        <taxon>Spirosoma</taxon>
    </lineage>
</organism>
<dbReference type="InterPro" id="IPR046768">
    <property type="entry name" value="ExoX-like_C"/>
</dbReference>
<dbReference type="InterPro" id="IPR012337">
    <property type="entry name" value="RNaseH-like_sf"/>
</dbReference>
<dbReference type="InterPro" id="IPR036397">
    <property type="entry name" value="RNaseH_sf"/>
</dbReference>
<dbReference type="CDD" id="cd06127">
    <property type="entry name" value="DEDDh"/>
    <property type="match status" value="1"/>
</dbReference>
<dbReference type="RefSeq" id="WP_093826008.1">
    <property type="nucleotide sequence ID" value="NZ_FOLQ01000003.1"/>
</dbReference>
<dbReference type="Proteomes" id="UP000198598">
    <property type="component" value="Unassembled WGS sequence"/>
</dbReference>
<dbReference type="Pfam" id="PF00929">
    <property type="entry name" value="RNase_T"/>
    <property type="match status" value="1"/>
</dbReference>
<dbReference type="AlphaFoldDB" id="A0A1I1PW77"/>
<accession>A0A1I1PW77</accession>
<dbReference type="InterPro" id="IPR013520">
    <property type="entry name" value="Ribonucl_H"/>
</dbReference>
<evidence type="ECO:0000313" key="3">
    <source>
        <dbReference type="Proteomes" id="UP000198598"/>
    </source>
</evidence>
<dbReference type="EMBL" id="FOLQ01000003">
    <property type="protein sequence ID" value="SFD14171.1"/>
    <property type="molecule type" value="Genomic_DNA"/>
</dbReference>
<dbReference type="GO" id="GO:0005829">
    <property type="term" value="C:cytosol"/>
    <property type="evidence" value="ECO:0007669"/>
    <property type="project" value="TreeGrafter"/>
</dbReference>
<reference evidence="2 3" key="1">
    <citation type="submission" date="2016-10" db="EMBL/GenBank/DDBJ databases">
        <authorList>
            <person name="de Groot N.N."/>
        </authorList>
    </citation>
    <scope>NUCLEOTIDE SEQUENCE [LARGE SCALE GENOMIC DNA]</scope>
    <source>
        <strain evidence="2 3">DSM 26130</strain>
    </source>
</reference>